<evidence type="ECO:0000256" key="4">
    <source>
        <dbReference type="ARBA" id="ARBA00022729"/>
    </source>
</evidence>
<gene>
    <name evidence="7" type="ORF">BZA70DRAFT_235304</name>
</gene>
<feature type="signal peptide" evidence="6">
    <location>
        <begin position="1"/>
        <end position="21"/>
    </location>
</feature>
<dbReference type="InterPro" id="IPR017853">
    <property type="entry name" value="GH"/>
</dbReference>
<keyword evidence="6" id="KW-0808">Transferase</keyword>
<sequence length="512" mass="54318">MRTSLASACLALLGAARLATALLPVSVKDNMFVDYNGDPFVVVGVDYQPGGSSGYTNSASSDVLSEEDACLRDAYLLQKLGVNTIRVYTAPGLTTTPWLNHDACMSIFNAVGIYVILDVNSPLGGESISRGDPSSSYNEGYLKRVFSIVDAFMGYSNLLGFFAGNEIVNDAASAAVSPPYIRAVQRDIKNYIALHANRTIPVGYSAADANSLRLAGWEYLQCGGEEDTDSDIYISRSDFYGLNSYQWCSGISTWETSGYGTLVSTFANSSIALFFSEFGCNTDTPRTFTEINGGVYTEKMMAVFDGGLVYEYSEEDNSYGLVSIDSDGSVTLKDDYANLQSAYANMTYSDFISDSLINNATSPTCNATYIESIDSDFNATFTLPDCPAESMLKSGSGNNNIGKWIKLNSTQTSYSIYDTDGNEISDTEIDVVSDQTVPDYSSDSSSSVSSSTTAKATATSASSSSSASASASATTTAASSSSTAAAPGSIYYSGGTSWAISFASLFMAMFAL</sequence>
<dbReference type="EMBL" id="JBBJBU010000001">
    <property type="protein sequence ID" value="KAK7207549.1"/>
    <property type="molecule type" value="Genomic_DNA"/>
</dbReference>
<keyword evidence="3 6" id="KW-0336">GPI-anchor</keyword>
<dbReference type="Gene3D" id="3.20.20.80">
    <property type="entry name" value="Glycosidases"/>
    <property type="match status" value="1"/>
</dbReference>
<comment type="function">
    <text evidence="6">Splits internally a 1,3-beta-glucan molecule and transfers the newly generated reducing end (the donor) to the non-reducing end of another 1,3-beta-glucan molecule (the acceptor) forming a 1,3-beta linkage, resulting in the elongation of 1,3-beta-glucan chains in the cell wall.</text>
</comment>
<dbReference type="Pfam" id="PF03198">
    <property type="entry name" value="Glyco_hydro_72"/>
    <property type="match status" value="1"/>
</dbReference>
<evidence type="ECO:0000313" key="7">
    <source>
        <dbReference type="EMBL" id="KAK7207549.1"/>
    </source>
</evidence>
<evidence type="ECO:0000256" key="6">
    <source>
        <dbReference type="RuleBase" id="RU361209"/>
    </source>
</evidence>
<evidence type="ECO:0000256" key="2">
    <source>
        <dbReference type="ARBA" id="ARBA00007528"/>
    </source>
</evidence>
<keyword evidence="8" id="KW-1185">Reference proteome</keyword>
<accession>A0ABR1FCI0</accession>
<comment type="caution">
    <text evidence="7">The sequence shown here is derived from an EMBL/GenBank/DDBJ whole genome shotgun (WGS) entry which is preliminary data.</text>
</comment>
<keyword evidence="4 6" id="KW-0732">Signal</keyword>
<dbReference type="PANTHER" id="PTHR31468">
    <property type="entry name" value="1,3-BETA-GLUCANOSYLTRANSFERASE GAS1"/>
    <property type="match status" value="1"/>
</dbReference>
<dbReference type="InterPro" id="IPR004886">
    <property type="entry name" value="Glucanosyltransferase"/>
</dbReference>
<reference evidence="7 8" key="1">
    <citation type="submission" date="2024-03" db="EMBL/GenBank/DDBJ databases">
        <title>Genome-scale model development and genomic sequencing of the oleaginous clade Lipomyces.</title>
        <authorList>
            <consortium name="Lawrence Berkeley National Laboratory"/>
            <person name="Czajka J.J."/>
            <person name="Han Y."/>
            <person name="Kim J."/>
            <person name="Mondo S.J."/>
            <person name="Hofstad B.A."/>
            <person name="Robles A."/>
            <person name="Haridas S."/>
            <person name="Riley R."/>
            <person name="LaButti K."/>
            <person name="Pangilinan J."/>
            <person name="Andreopoulos W."/>
            <person name="Lipzen A."/>
            <person name="Yan J."/>
            <person name="Wang M."/>
            <person name="Ng V."/>
            <person name="Grigoriev I.V."/>
            <person name="Spatafora J.W."/>
            <person name="Magnuson J.K."/>
            <person name="Baker S.E."/>
            <person name="Pomraning K.R."/>
        </authorList>
    </citation>
    <scope>NUCLEOTIDE SEQUENCE [LARGE SCALE GENOMIC DNA]</scope>
    <source>
        <strain evidence="7 8">Phaff 52-87</strain>
    </source>
</reference>
<name>A0ABR1FCI0_9ASCO</name>
<dbReference type="PANTHER" id="PTHR31468:SF4">
    <property type="entry name" value="1,3-BETA-GLUCANOSYLTRANSFERASE GAS3-RELATED"/>
    <property type="match status" value="1"/>
</dbReference>
<evidence type="ECO:0000256" key="5">
    <source>
        <dbReference type="ARBA" id="ARBA00023180"/>
    </source>
</evidence>
<evidence type="ECO:0000256" key="3">
    <source>
        <dbReference type="ARBA" id="ARBA00022622"/>
    </source>
</evidence>
<comment type="subcellular location">
    <subcellularLocation>
        <location evidence="6">Cell membrane</location>
        <topology evidence="6">Lipid-anchor</topology>
        <topology evidence="6">GPI-anchor</topology>
    </subcellularLocation>
    <subcellularLocation>
        <location evidence="1">Membrane</location>
        <topology evidence="1">Lipid-anchor</topology>
        <topology evidence="1">GPI-anchor</topology>
    </subcellularLocation>
</comment>
<dbReference type="GeneID" id="90035847"/>
<proteinExistence type="inferred from homology"/>
<feature type="chain" id="PRO_5044964310" description="1,3-beta-glucanosyltransferase" evidence="6">
    <location>
        <begin position="22"/>
        <end position="512"/>
    </location>
</feature>
<dbReference type="EC" id="2.4.1.-" evidence="6"/>
<evidence type="ECO:0000313" key="8">
    <source>
        <dbReference type="Proteomes" id="UP001498771"/>
    </source>
</evidence>
<keyword evidence="6" id="KW-0472">Membrane</keyword>
<keyword evidence="5" id="KW-0325">Glycoprotein</keyword>
<evidence type="ECO:0000256" key="1">
    <source>
        <dbReference type="ARBA" id="ARBA00004589"/>
    </source>
</evidence>
<protein>
    <recommendedName>
        <fullName evidence="6">1,3-beta-glucanosyltransferase</fullName>
        <ecNumber evidence="6">2.4.1.-</ecNumber>
    </recommendedName>
</protein>
<keyword evidence="6" id="KW-0449">Lipoprotein</keyword>
<dbReference type="SUPFAM" id="SSF51445">
    <property type="entry name" value="(Trans)glycosidases"/>
    <property type="match status" value="1"/>
</dbReference>
<comment type="similarity">
    <text evidence="2 6">Belongs to the glycosyl hydrolase 72 family.</text>
</comment>
<dbReference type="Proteomes" id="UP001498771">
    <property type="component" value="Unassembled WGS sequence"/>
</dbReference>
<organism evidence="7 8">
    <name type="scientific">Myxozyma melibiosi</name>
    <dbReference type="NCBI Taxonomy" id="54550"/>
    <lineage>
        <taxon>Eukaryota</taxon>
        <taxon>Fungi</taxon>
        <taxon>Dikarya</taxon>
        <taxon>Ascomycota</taxon>
        <taxon>Saccharomycotina</taxon>
        <taxon>Lipomycetes</taxon>
        <taxon>Lipomycetales</taxon>
        <taxon>Lipomycetaceae</taxon>
        <taxon>Myxozyma</taxon>
    </lineage>
</organism>
<dbReference type="RefSeq" id="XP_064770582.1">
    <property type="nucleotide sequence ID" value="XM_064910335.1"/>
</dbReference>